<evidence type="ECO:0000313" key="4">
    <source>
        <dbReference type="Proteomes" id="UP000236736"/>
    </source>
</evidence>
<keyword evidence="2" id="KW-1133">Transmembrane helix</keyword>
<dbReference type="InterPro" id="IPR016032">
    <property type="entry name" value="Sig_transdc_resp-reg_C-effctor"/>
</dbReference>
<keyword evidence="2" id="KW-0812">Transmembrane</keyword>
<dbReference type="InterPro" id="IPR015943">
    <property type="entry name" value="WD40/YVTN_repeat-like_dom_sf"/>
</dbReference>
<name>A0A1H5T4W5_9BACT</name>
<organism evidence="3 4">
    <name type="scientific">Algoriphagus boritolerans DSM 17298 = JCM 18970</name>
    <dbReference type="NCBI Taxonomy" id="1120964"/>
    <lineage>
        <taxon>Bacteria</taxon>
        <taxon>Pseudomonadati</taxon>
        <taxon>Bacteroidota</taxon>
        <taxon>Cytophagia</taxon>
        <taxon>Cytophagales</taxon>
        <taxon>Cyclobacteriaceae</taxon>
        <taxon>Algoriphagus</taxon>
    </lineage>
</organism>
<protein>
    <recommendedName>
        <fullName evidence="5">Y_Y_Y domain-containing protein</fullName>
    </recommendedName>
</protein>
<evidence type="ECO:0000313" key="3">
    <source>
        <dbReference type="EMBL" id="SEF57853.1"/>
    </source>
</evidence>
<dbReference type="EMBL" id="FNVR01000002">
    <property type="protein sequence ID" value="SEF57853.1"/>
    <property type="molecule type" value="Genomic_DNA"/>
</dbReference>
<proteinExistence type="predicted"/>
<keyword evidence="1" id="KW-0175">Coiled coil</keyword>
<dbReference type="STRING" id="1120964.GCA_001313265_03691"/>
<evidence type="ECO:0000256" key="2">
    <source>
        <dbReference type="SAM" id="Phobius"/>
    </source>
</evidence>
<feature type="coiled-coil region" evidence="1">
    <location>
        <begin position="808"/>
        <end position="846"/>
    </location>
</feature>
<dbReference type="GO" id="GO:0006355">
    <property type="term" value="P:regulation of DNA-templated transcription"/>
    <property type="evidence" value="ECO:0007669"/>
    <property type="project" value="InterPro"/>
</dbReference>
<sequence length="992" mass="114016">MLRLRQIFNFFNFHKSFWLLHLKSMGIISKVIVRSRTKGFWFLSLFLITLTAFGQQSNDYKGLPFIANYEPATYEAGIQNWDIIQDDVGRIYIANNLGLLEFDGKFWKRYGLNNTKVRSAFWGKDGRIYVGSQADFGFLSSDETGTLKYTSLADSLPSSIRDFDETWKIFGQNNVVYFCTFKRIYVYDGETVEPINSDKRLDISFQIDNQIYTQITGDGLFLVTLQGFKPIPNGDFFKEIRISNILPYDHDKWLITTFSNGAFLYDGDITPFPLSSEFWKNEYLINYSIRLRNGGIAIGTQNAGLFVIDKDGNLISHIDKGAGLRDFTINFIYEDSQMGLWLAMNNGVARVDLVSPFSVIDDRMGLAGSGYAALKKDDLYYLGTNNGLFIWQNGKAKLVSGTEGQVYSIQNIRGKVVLGHNNGTFLIEGESALPLSSEQGAWILKAIPDHPEYFIQGTYSGLSLFKWQNGELVYVHKIRGFDESSRVMEFDGNILWVAHGYKGVFRVKFNPDFSEVVESDLYNSADGFPNDVLINVHRVANQMIFTANGGFYRYDSEKNYFFPWDEFNDLFGYGTVIADLESDELGNIYFIEQSQLGIIKTENNRQKLHTKAFNKVNRLWNDDLANITVLDNQNILIGGKQGFIHYDPQKDLPREDRPRVLFREILNHGRALNLLFSGHQAGVGFPSILSGGEFSYAQNSFVFEFSSPHFESGDQVQFQVMLENYDANWSPWSLDSRKEYTGLREGKYNFQVRSKTIFGEVSEPISFVFTVKPPIYRSFAAYLFYAITVGVGLYLGFNWLDKRHKAQTKRLENEKNKAIQRKNDEIENLTIRSEEEIMQLKNAKLQAEITFKNQELTSSAMHLIQKNKLLHDIKISLKNLTEEEKNRQLTAQLNRLIKSIDKDLDGGEEWSRFSENFDQVHGNFITRLKEKYPELTPQEIRFSAYLRMNLNTKEIANLLGISVRGVEIGRYRVRKKLGLSRQENLSDFLLRF</sequence>
<dbReference type="AlphaFoldDB" id="A0A1H5T4W5"/>
<dbReference type="SUPFAM" id="SSF46894">
    <property type="entry name" value="C-terminal effector domain of the bipartite response regulators"/>
    <property type="match status" value="1"/>
</dbReference>
<dbReference type="InterPro" id="IPR011047">
    <property type="entry name" value="Quinoprotein_ADH-like_sf"/>
</dbReference>
<evidence type="ECO:0000256" key="1">
    <source>
        <dbReference type="SAM" id="Coils"/>
    </source>
</evidence>
<feature type="transmembrane region" description="Helical" evidence="2">
    <location>
        <begin position="779"/>
        <end position="800"/>
    </location>
</feature>
<keyword evidence="2" id="KW-0472">Membrane</keyword>
<dbReference type="Gene3D" id="2.130.10.10">
    <property type="entry name" value="YVTN repeat-like/Quinoprotein amine dehydrogenase"/>
    <property type="match status" value="3"/>
</dbReference>
<keyword evidence="4" id="KW-1185">Reference proteome</keyword>
<dbReference type="Gene3D" id="2.60.40.10">
    <property type="entry name" value="Immunoglobulins"/>
    <property type="match status" value="1"/>
</dbReference>
<dbReference type="Proteomes" id="UP000236736">
    <property type="component" value="Unassembled WGS sequence"/>
</dbReference>
<dbReference type="Gene3D" id="1.10.10.10">
    <property type="entry name" value="Winged helix-like DNA-binding domain superfamily/Winged helix DNA-binding domain"/>
    <property type="match status" value="1"/>
</dbReference>
<dbReference type="InterPro" id="IPR013783">
    <property type="entry name" value="Ig-like_fold"/>
</dbReference>
<reference evidence="4" key="1">
    <citation type="submission" date="2016-10" db="EMBL/GenBank/DDBJ databases">
        <authorList>
            <person name="Varghese N."/>
            <person name="Submissions S."/>
        </authorList>
    </citation>
    <scope>NUCLEOTIDE SEQUENCE [LARGE SCALE GENOMIC DNA]</scope>
    <source>
        <strain evidence="4">DSM 17298</strain>
    </source>
</reference>
<dbReference type="InterPro" id="IPR036388">
    <property type="entry name" value="WH-like_DNA-bd_sf"/>
</dbReference>
<accession>A0A1H5T4W5</accession>
<gene>
    <name evidence="3" type="ORF">SAMN03080598_00694</name>
</gene>
<evidence type="ECO:0008006" key="5">
    <source>
        <dbReference type="Google" id="ProtNLM"/>
    </source>
</evidence>
<dbReference type="SUPFAM" id="SSF50998">
    <property type="entry name" value="Quinoprotein alcohol dehydrogenase-like"/>
    <property type="match status" value="1"/>
</dbReference>
<dbReference type="GO" id="GO:0003677">
    <property type="term" value="F:DNA binding"/>
    <property type="evidence" value="ECO:0007669"/>
    <property type="project" value="InterPro"/>
</dbReference>